<dbReference type="EMBL" id="JAHRIQ010058168">
    <property type="protein sequence ID" value="MEQ2239428.1"/>
    <property type="molecule type" value="Genomic_DNA"/>
</dbReference>
<accession>A0ABV0U5I3</accession>
<evidence type="ECO:0000313" key="1">
    <source>
        <dbReference type="EMBL" id="MEQ2239428.1"/>
    </source>
</evidence>
<reference evidence="1 2" key="1">
    <citation type="submission" date="2021-06" db="EMBL/GenBank/DDBJ databases">
        <authorList>
            <person name="Palmer J.M."/>
        </authorList>
    </citation>
    <scope>NUCLEOTIDE SEQUENCE [LARGE SCALE GENOMIC DNA]</scope>
    <source>
        <strain evidence="2">if_2019</strain>
        <tissue evidence="1">Muscle</tissue>
    </source>
</reference>
<evidence type="ECO:0000313" key="2">
    <source>
        <dbReference type="Proteomes" id="UP001482620"/>
    </source>
</evidence>
<gene>
    <name evidence="1" type="ORF">ILYODFUR_004406</name>
</gene>
<comment type="caution">
    <text evidence="1">The sequence shown here is derived from an EMBL/GenBank/DDBJ whole genome shotgun (WGS) entry which is preliminary data.</text>
</comment>
<proteinExistence type="predicted"/>
<protein>
    <submittedName>
        <fullName evidence="1">Uncharacterized protein</fullName>
    </submittedName>
</protein>
<keyword evidence="2" id="KW-1185">Reference proteome</keyword>
<sequence length="105" mass="11813">MCSSSFTKSPELSQIGRRFSARVVLYLAPSILQSTLTSPQHDATTTMFHNGDGILFSFQFTVNGQNVQGGLITLHRTATMFSFGISYMYKGRFEMHRCVLSHKKQ</sequence>
<name>A0ABV0U5I3_9TELE</name>
<organism evidence="1 2">
    <name type="scientific">Ilyodon furcidens</name>
    <name type="common">goldbreast splitfin</name>
    <dbReference type="NCBI Taxonomy" id="33524"/>
    <lineage>
        <taxon>Eukaryota</taxon>
        <taxon>Metazoa</taxon>
        <taxon>Chordata</taxon>
        <taxon>Craniata</taxon>
        <taxon>Vertebrata</taxon>
        <taxon>Euteleostomi</taxon>
        <taxon>Actinopterygii</taxon>
        <taxon>Neopterygii</taxon>
        <taxon>Teleostei</taxon>
        <taxon>Neoteleostei</taxon>
        <taxon>Acanthomorphata</taxon>
        <taxon>Ovalentaria</taxon>
        <taxon>Atherinomorphae</taxon>
        <taxon>Cyprinodontiformes</taxon>
        <taxon>Goodeidae</taxon>
        <taxon>Ilyodon</taxon>
    </lineage>
</organism>
<dbReference type="Proteomes" id="UP001482620">
    <property type="component" value="Unassembled WGS sequence"/>
</dbReference>